<organism evidence="1 2">
    <name type="scientific">Mycolicibacterium fortuitum</name>
    <name type="common">Mycobacterium fortuitum</name>
    <dbReference type="NCBI Taxonomy" id="1766"/>
    <lineage>
        <taxon>Bacteria</taxon>
        <taxon>Bacillati</taxon>
        <taxon>Actinomycetota</taxon>
        <taxon>Actinomycetes</taxon>
        <taxon>Mycobacteriales</taxon>
        <taxon>Mycobacteriaceae</taxon>
        <taxon>Mycolicibacterium</taxon>
    </lineage>
</organism>
<dbReference type="EMBL" id="UGQY01000006">
    <property type="protein sequence ID" value="SUA31589.1"/>
    <property type="molecule type" value="Genomic_DNA"/>
</dbReference>
<dbReference type="Proteomes" id="UP000255389">
    <property type="component" value="Unassembled WGS sequence"/>
</dbReference>
<reference evidence="1 2" key="1">
    <citation type="submission" date="2018-06" db="EMBL/GenBank/DDBJ databases">
        <authorList>
            <consortium name="Pathogen Informatics"/>
            <person name="Doyle S."/>
        </authorList>
    </citation>
    <scope>NUCLEOTIDE SEQUENCE [LARGE SCALE GENOMIC DNA]</scope>
    <source>
        <strain evidence="1 2">NCTC1542</strain>
    </source>
</reference>
<gene>
    <name evidence="1" type="ORF">NCTC1542_06944</name>
</gene>
<sequence>MRSGVARDIYGRDVGDYAQTLVDVDATDVDAPRLKQRVLSWLINEGIVAAELSDCVLGVAEGGYAPGRNYSHAIVGRDAVPVTSPHLWTNGLSVDATRSMYWGGDLDAVTCPRCGHREALELVGEGDGRFVTAFRPAMLTWIDGGSGEVPCASCGAEIGLNDWEWSHPWAFGTVGVTMWNWDEICEEFITDLSEVLDGHRLVYSCYKL</sequence>
<proteinExistence type="predicted"/>
<evidence type="ECO:0000313" key="1">
    <source>
        <dbReference type="EMBL" id="SUA31589.1"/>
    </source>
</evidence>
<accession>A0A378WCT7</accession>
<evidence type="ECO:0000313" key="2">
    <source>
        <dbReference type="Proteomes" id="UP000255389"/>
    </source>
</evidence>
<name>A0A378WCT7_MYCFO</name>
<protein>
    <submittedName>
        <fullName evidence="1">Uncharacterized protein</fullName>
    </submittedName>
</protein>
<dbReference type="AlphaFoldDB" id="A0A378WCT7"/>